<dbReference type="InterPro" id="IPR026893">
    <property type="entry name" value="Tyr/Ser_Pase_IphP-type"/>
</dbReference>
<protein>
    <recommendedName>
        <fullName evidence="2">Tyrosine specific protein phosphatases domain-containing protein</fullName>
    </recommendedName>
</protein>
<organism evidence="3 4">
    <name type="scientific">Clostridium thermobutyricum</name>
    <dbReference type="NCBI Taxonomy" id="29372"/>
    <lineage>
        <taxon>Bacteria</taxon>
        <taxon>Bacillati</taxon>
        <taxon>Bacillota</taxon>
        <taxon>Clostridia</taxon>
        <taxon>Eubacteriales</taxon>
        <taxon>Clostridiaceae</taxon>
        <taxon>Clostridium</taxon>
    </lineage>
</organism>
<dbReference type="InterPro" id="IPR000387">
    <property type="entry name" value="Tyr_Pase_dom"/>
</dbReference>
<name>N9XR36_9CLOT</name>
<evidence type="ECO:0000259" key="2">
    <source>
        <dbReference type="PROSITE" id="PS50056"/>
    </source>
</evidence>
<dbReference type="HOGENOM" id="CLU_057546_0_1_9"/>
<comment type="caution">
    <text evidence="3">The sequence shown here is derived from an EMBL/GenBank/DDBJ whole genome shotgun (WGS) entry which is preliminary data.</text>
</comment>
<dbReference type="PATRIC" id="fig|999411.4.peg.1359"/>
<dbReference type="SUPFAM" id="SSF52799">
    <property type="entry name" value="(Phosphotyrosine protein) phosphatases II"/>
    <property type="match status" value="1"/>
</dbReference>
<dbReference type="InterPro" id="IPR029021">
    <property type="entry name" value="Prot-tyrosine_phosphatase-like"/>
</dbReference>
<feature type="domain" description="Tyrosine specific protein phosphatases" evidence="2">
    <location>
        <begin position="202"/>
        <end position="274"/>
    </location>
</feature>
<dbReference type="EMBL" id="AGYT01000008">
    <property type="protein sequence ID" value="ENZ02148.1"/>
    <property type="molecule type" value="Genomic_DNA"/>
</dbReference>
<proteinExistence type="inferred from homology"/>
<dbReference type="Gene3D" id="3.90.190.10">
    <property type="entry name" value="Protein tyrosine phosphatase superfamily"/>
    <property type="match status" value="1"/>
</dbReference>
<dbReference type="AlphaFoldDB" id="N9XR36"/>
<keyword evidence="4" id="KW-1185">Reference proteome</keyword>
<dbReference type="PANTHER" id="PTHR31126">
    <property type="entry name" value="TYROSINE-PROTEIN PHOSPHATASE"/>
    <property type="match status" value="1"/>
</dbReference>
<evidence type="ECO:0000256" key="1">
    <source>
        <dbReference type="ARBA" id="ARBA00009580"/>
    </source>
</evidence>
<dbReference type="Proteomes" id="UP000013097">
    <property type="component" value="Unassembled WGS sequence"/>
</dbReference>
<dbReference type="Pfam" id="PF13350">
    <property type="entry name" value="Y_phosphatase3"/>
    <property type="match status" value="1"/>
</dbReference>
<evidence type="ECO:0000313" key="3">
    <source>
        <dbReference type="EMBL" id="ENZ02148.1"/>
    </source>
</evidence>
<dbReference type="GO" id="GO:0004721">
    <property type="term" value="F:phosphoprotein phosphatase activity"/>
    <property type="evidence" value="ECO:0007669"/>
    <property type="project" value="InterPro"/>
</dbReference>
<evidence type="ECO:0000313" key="4">
    <source>
        <dbReference type="Proteomes" id="UP000013097"/>
    </source>
</evidence>
<gene>
    <name evidence="3" type="ORF">HMPREF1092_01383</name>
</gene>
<comment type="similarity">
    <text evidence="1">Belongs to the protein-tyrosine phosphatase family.</text>
</comment>
<accession>N9XR36</accession>
<dbReference type="eggNOG" id="COG2365">
    <property type="taxonomic scope" value="Bacteria"/>
</dbReference>
<dbReference type="RefSeq" id="WP_002597884.1">
    <property type="nucleotide sequence ID" value="NZ_CAUWHC010000001.1"/>
</dbReference>
<sequence length="332" mass="39106">MEKLKGILKRNNDGFINIKLDREVEGKIFYKKTVNDEEKFLIDFKSNEVGFKDPDIENRNFYIVKTEEEEIELAERLIPLSDFCNFRDLGGYYTQDGRMVKWGYFYRSEYLKELDSKDLRYFKTLNIKYVFDYRSKSEVNDAPDMQIEGVKNINIPAMESADGNNENLDMEAYMKKFMSGSATISPKEMLRNSYKVMPFGNEAYKKLIEAVREDGEFAILQHCTAGKDRTGLGSALILLLLGVDEKTVIFDYLESNKYRKNDNAKIINTYSKYIQNEEMLKVFKEVLGVEESFILESLNEIKSRYNTYENYFLQEYGIDSEELFKLRKKYLY</sequence>
<dbReference type="PROSITE" id="PS50056">
    <property type="entry name" value="TYR_PHOSPHATASE_2"/>
    <property type="match status" value="1"/>
</dbReference>
<reference evidence="3 4" key="1">
    <citation type="submission" date="2013-01" db="EMBL/GenBank/DDBJ databases">
        <title>The Genome Sequence of Clostridium colicanis 209318.</title>
        <authorList>
            <consortium name="The Broad Institute Genome Sequencing Platform"/>
            <person name="Earl A."/>
            <person name="Ward D."/>
            <person name="Feldgarden M."/>
            <person name="Gevers D."/>
            <person name="Courvalin P."/>
            <person name="Lambert T."/>
            <person name="Walker B."/>
            <person name="Young S.K."/>
            <person name="Zeng Q."/>
            <person name="Gargeya S."/>
            <person name="Fitzgerald M."/>
            <person name="Haas B."/>
            <person name="Abouelleil A."/>
            <person name="Alvarado L."/>
            <person name="Arachchi H.M."/>
            <person name="Berlin A.M."/>
            <person name="Chapman S.B."/>
            <person name="Dewar J."/>
            <person name="Goldberg J."/>
            <person name="Griggs A."/>
            <person name="Gujja S."/>
            <person name="Hansen M."/>
            <person name="Howarth C."/>
            <person name="Imamovic A."/>
            <person name="Larimer J."/>
            <person name="McCowan C."/>
            <person name="Murphy C."/>
            <person name="Neiman D."/>
            <person name="Pearson M."/>
            <person name="Priest M."/>
            <person name="Roberts A."/>
            <person name="Saif S."/>
            <person name="Shea T."/>
            <person name="Sisk P."/>
            <person name="Sykes S."/>
            <person name="Wortman J."/>
            <person name="Nusbaum C."/>
            <person name="Birren B."/>
        </authorList>
    </citation>
    <scope>NUCLEOTIDE SEQUENCE [LARGE SCALE GENOMIC DNA]</scope>
    <source>
        <strain evidence="3 4">209318</strain>
    </source>
</reference>
<dbReference type="PANTHER" id="PTHR31126:SF1">
    <property type="entry name" value="TYROSINE SPECIFIC PROTEIN PHOSPHATASES DOMAIN-CONTAINING PROTEIN"/>
    <property type="match status" value="1"/>
</dbReference>